<dbReference type="PANTHER" id="PTHR23268">
    <property type="entry name" value="T-CELL RECEPTOR BETA CHAIN"/>
    <property type="match status" value="1"/>
</dbReference>
<dbReference type="GO" id="GO:0002376">
    <property type="term" value="P:immune system process"/>
    <property type="evidence" value="ECO:0007669"/>
    <property type="project" value="UniProtKB-KW"/>
</dbReference>
<keyword evidence="5" id="KW-1185">Reference proteome</keyword>
<dbReference type="Pfam" id="PF07686">
    <property type="entry name" value="V-set"/>
    <property type="match status" value="1"/>
</dbReference>
<dbReference type="Gene3D" id="2.60.40.10">
    <property type="entry name" value="Immunoglobulins"/>
    <property type="match status" value="1"/>
</dbReference>
<dbReference type="AlphaFoldDB" id="A0A8D0GDI1"/>
<keyword evidence="1" id="KW-0732">Signal</keyword>
<reference evidence="4" key="1">
    <citation type="submission" date="2025-08" db="UniProtKB">
        <authorList>
            <consortium name="Ensembl"/>
        </authorList>
    </citation>
    <scope>IDENTIFICATION</scope>
</reference>
<dbReference type="Ensembl" id="ENSSPUT00000004754.1">
    <property type="protein sequence ID" value="ENSSPUP00000004475.1"/>
    <property type="gene ID" value="ENSSPUG00000003455.1"/>
</dbReference>
<dbReference type="InterPro" id="IPR050413">
    <property type="entry name" value="TCR_beta_variable"/>
</dbReference>
<dbReference type="GeneTree" id="ENSGT00940000162509"/>
<dbReference type="GO" id="GO:0007166">
    <property type="term" value="P:cell surface receptor signaling pathway"/>
    <property type="evidence" value="ECO:0007669"/>
    <property type="project" value="TreeGrafter"/>
</dbReference>
<name>A0A8D0GDI1_SPHPU</name>
<organism evidence="4 5">
    <name type="scientific">Sphenodon punctatus</name>
    <name type="common">Tuatara</name>
    <name type="synonym">Hatteria punctata</name>
    <dbReference type="NCBI Taxonomy" id="8508"/>
    <lineage>
        <taxon>Eukaryota</taxon>
        <taxon>Metazoa</taxon>
        <taxon>Chordata</taxon>
        <taxon>Craniata</taxon>
        <taxon>Vertebrata</taxon>
        <taxon>Euteleostomi</taxon>
        <taxon>Lepidosauria</taxon>
        <taxon>Sphenodontia</taxon>
        <taxon>Sphenodontidae</taxon>
        <taxon>Sphenodon</taxon>
    </lineage>
</organism>
<protein>
    <recommendedName>
        <fullName evidence="3">Ig-like domain-containing protein</fullName>
    </recommendedName>
</protein>
<dbReference type="InterPro" id="IPR007110">
    <property type="entry name" value="Ig-like_dom"/>
</dbReference>
<evidence type="ECO:0000259" key="3">
    <source>
        <dbReference type="PROSITE" id="PS50835"/>
    </source>
</evidence>
<dbReference type="SMART" id="SM00406">
    <property type="entry name" value="IGv"/>
    <property type="match status" value="1"/>
</dbReference>
<dbReference type="PROSITE" id="PS50835">
    <property type="entry name" value="IG_LIKE"/>
    <property type="match status" value="1"/>
</dbReference>
<dbReference type="OMA" id="AWISCHH"/>
<dbReference type="InterPro" id="IPR013783">
    <property type="entry name" value="Ig-like_fold"/>
</dbReference>
<dbReference type="SMART" id="SM00409">
    <property type="entry name" value="IG"/>
    <property type="match status" value="1"/>
</dbReference>
<dbReference type="InterPro" id="IPR036179">
    <property type="entry name" value="Ig-like_dom_sf"/>
</dbReference>
<keyword evidence="2" id="KW-0391">Immunity</keyword>
<reference evidence="4" key="2">
    <citation type="submission" date="2025-09" db="UniProtKB">
        <authorList>
            <consortium name="Ensembl"/>
        </authorList>
    </citation>
    <scope>IDENTIFICATION</scope>
</reference>
<dbReference type="PANTHER" id="PTHR23268:SF14">
    <property type="entry name" value="T CELL RECEPTOR BETA VARIABLE 12-3-RELATED"/>
    <property type="match status" value="1"/>
</dbReference>
<dbReference type="InterPro" id="IPR003599">
    <property type="entry name" value="Ig_sub"/>
</dbReference>
<evidence type="ECO:0000313" key="4">
    <source>
        <dbReference type="Ensembl" id="ENSSPUP00000004475.1"/>
    </source>
</evidence>
<accession>A0A8D0GDI1</accession>
<feature type="domain" description="Ig-like" evidence="3">
    <location>
        <begin position="22"/>
        <end position="116"/>
    </location>
</feature>
<sequence length="124" mass="14117">MCLLAAARCWGAGITQTHSMVVAKGQDTHLSCEQTDRNIYMYWYRQPLAKGLQWLYSFHYDKLLEKGNVSDRFAAERPQTPQLHLNISTVEPEDTAVYFCASSTDTAIQTHLLSLQKPPSYLYA</sequence>
<dbReference type="InterPro" id="IPR013106">
    <property type="entry name" value="Ig_V-set"/>
</dbReference>
<evidence type="ECO:0000313" key="5">
    <source>
        <dbReference type="Proteomes" id="UP000694392"/>
    </source>
</evidence>
<dbReference type="GO" id="GO:0005886">
    <property type="term" value="C:plasma membrane"/>
    <property type="evidence" value="ECO:0007669"/>
    <property type="project" value="TreeGrafter"/>
</dbReference>
<evidence type="ECO:0000256" key="2">
    <source>
        <dbReference type="ARBA" id="ARBA00022859"/>
    </source>
</evidence>
<dbReference type="SUPFAM" id="SSF48726">
    <property type="entry name" value="Immunoglobulin"/>
    <property type="match status" value="1"/>
</dbReference>
<evidence type="ECO:0000256" key="1">
    <source>
        <dbReference type="ARBA" id="ARBA00022729"/>
    </source>
</evidence>
<dbReference type="Proteomes" id="UP000694392">
    <property type="component" value="Unplaced"/>
</dbReference>
<proteinExistence type="predicted"/>